<proteinExistence type="predicted"/>
<accession>A0AAV2GV81</accession>
<reference evidence="2 3" key="1">
    <citation type="submission" date="2024-04" db="EMBL/GenBank/DDBJ databases">
        <authorList>
            <person name="Fracassetti M."/>
        </authorList>
    </citation>
    <scope>NUCLEOTIDE SEQUENCE [LARGE SCALE GENOMIC DNA]</scope>
</reference>
<dbReference type="AlphaFoldDB" id="A0AAV2GV81"/>
<organism evidence="2 3">
    <name type="scientific">Linum trigynum</name>
    <dbReference type="NCBI Taxonomy" id="586398"/>
    <lineage>
        <taxon>Eukaryota</taxon>
        <taxon>Viridiplantae</taxon>
        <taxon>Streptophyta</taxon>
        <taxon>Embryophyta</taxon>
        <taxon>Tracheophyta</taxon>
        <taxon>Spermatophyta</taxon>
        <taxon>Magnoliopsida</taxon>
        <taxon>eudicotyledons</taxon>
        <taxon>Gunneridae</taxon>
        <taxon>Pentapetalae</taxon>
        <taxon>rosids</taxon>
        <taxon>fabids</taxon>
        <taxon>Malpighiales</taxon>
        <taxon>Linaceae</taxon>
        <taxon>Linum</taxon>
    </lineage>
</organism>
<keyword evidence="3" id="KW-1185">Reference proteome</keyword>
<name>A0AAV2GV81_9ROSI</name>
<evidence type="ECO:0000313" key="2">
    <source>
        <dbReference type="EMBL" id="CAL1414614.1"/>
    </source>
</evidence>
<feature type="chain" id="PRO_5043999262" evidence="1">
    <location>
        <begin position="24"/>
        <end position="85"/>
    </location>
</feature>
<evidence type="ECO:0000313" key="3">
    <source>
        <dbReference type="Proteomes" id="UP001497516"/>
    </source>
</evidence>
<keyword evidence="1" id="KW-0732">Signal</keyword>
<dbReference type="EMBL" id="OZ034822">
    <property type="protein sequence ID" value="CAL1414614.1"/>
    <property type="molecule type" value="Genomic_DNA"/>
</dbReference>
<evidence type="ECO:0000256" key="1">
    <source>
        <dbReference type="SAM" id="SignalP"/>
    </source>
</evidence>
<feature type="signal peptide" evidence="1">
    <location>
        <begin position="1"/>
        <end position="23"/>
    </location>
</feature>
<protein>
    <submittedName>
        <fullName evidence="2">Uncharacterized protein</fullName>
    </submittedName>
</protein>
<dbReference type="Proteomes" id="UP001497516">
    <property type="component" value="Chromosome 9"/>
</dbReference>
<sequence length="85" mass="9564">MIKSIKNHLLGFILCQFLSDSKGVPSQISDAFSKCHFISILKATDHGFRPRLFSTDVDVYGSCSPSTIKSIKQQFWGITFRMAFS</sequence>
<gene>
    <name evidence="2" type="ORF">LTRI10_LOCUS53763</name>
</gene>